<proteinExistence type="predicted"/>
<organism evidence="1 2">
    <name type="scientific">Thiosulfativibrio zosterae</name>
    <dbReference type="NCBI Taxonomy" id="2675053"/>
    <lineage>
        <taxon>Bacteria</taxon>
        <taxon>Pseudomonadati</taxon>
        <taxon>Pseudomonadota</taxon>
        <taxon>Gammaproteobacteria</taxon>
        <taxon>Thiotrichales</taxon>
        <taxon>Piscirickettsiaceae</taxon>
        <taxon>Thiosulfativibrio</taxon>
    </lineage>
</organism>
<dbReference type="KEGG" id="tzo:THMIRHAT_17960"/>
<dbReference type="Proteomes" id="UP000501466">
    <property type="component" value="Chromosome"/>
</dbReference>
<evidence type="ECO:0000313" key="1">
    <source>
        <dbReference type="EMBL" id="BBP44050.1"/>
    </source>
</evidence>
<evidence type="ECO:0000313" key="2">
    <source>
        <dbReference type="Proteomes" id="UP000501466"/>
    </source>
</evidence>
<dbReference type="EMBL" id="AP021888">
    <property type="protein sequence ID" value="BBP44050.1"/>
    <property type="molecule type" value="Genomic_DNA"/>
</dbReference>
<dbReference type="AlphaFoldDB" id="A0A6F8PPY2"/>
<name>A0A6F8PPY2_9GAMM</name>
<dbReference type="RefSeq" id="WP_173291805.1">
    <property type="nucleotide sequence ID" value="NZ_AP021888.1"/>
</dbReference>
<sequence>MSCCSNGYCQFSFPVGAPLTDHPVVTLEAKYLFLPYGTLLAQGELIRIWTESGKTKEVIIEHKIFLDYAKGKPLPVESLPENVYLPWQLIAMDSGWEQDAIMEWGRNEVANPDSPPVVLIFNQPLEPKLTWKERWYRLLYKIRTL</sequence>
<gene>
    <name evidence="1" type="ORF">THMIRHAT_17960</name>
</gene>
<reference evidence="2" key="1">
    <citation type="submission" date="2019-11" db="EMBL/GenBank/DDBJ databases">
        <title>Isolation and characterization of two novel species in the genus Thiomicrorhabdus.</title>
        <authorList>
            <person name="Mochizuki J."/>
            <person name="Kojima H."/>
            <person name="Fukui M."/>
        </authorList>
    </citation>
    <scope>NUCLEOTIDE SEQUENCE [LARGE SCALE GENOMIC DNA]</scope>
    <source>
        <strain evidence="2">AkT22</strain>
    </source>
</reference>
<keyword evidence="2" id="KW-1185">Reference proteome</keyword>
<protein>
    <submittedName>
        <fullName evidence="1">Uncharacterized protein</fullName>
    </submittedName>
</protein>
<accession>A0A6F8PPY2</accession>